<keyword evidence="3 5" id="KW-0346">Stress response</keyword>
<keyword evidence="1 5" id="KW-0678">Repressor</keyword>
<dbReference type="InterPro" id="IPR021153">
    <property type="entry name" value="HrcA_C"/>
</dbReference>
<evidence type="ECO:0000256" key="3">
    <source>
        <dbReference type="ARBA" id="ARBA00023016"/>
    </source>
</evidence>
<dbReference type="HAMAP" id="MF_00081">
    <property type="entry name" value="HrcA"/>
    <property type="match status" value="1"/>
</dbReference>
<evidence type="ECO:0000313" key="9">
    <source>
        <dbReference type="Proteomes" id="UP001298681"/>
    </source>
</evidence>
<keyword evidence="2 5" id="KW-0805">Transcription regulation</keyword>
<dbReference type="Proteomes" id="UP001298681">
    <property type="component" value="Unassembled WGS sequence"/>
</dbReference>
<evidence type="ECO:0000259" key="6">
    <source>
        <dbReference type="Pfam" id="PF01628"/>
    </source>
</evidence>
<evidence type="ECO:0000256" key="2">
    <source>
        <dbReference type="ARBA" id="ARBA00023015"/>
    </source>
</evidence>
<dbReference type="Gene3D" id="3.30.390.60">
    <property type="entry name" value="Heat-inducible transcription repressor hrca homolog, domain 3"/>
    <property type="match status" value="1"/>
</dbReference>
<protein>
    <recommendedName>
        <fullName evidence="5">Heat-inducible transcription repressor HrcA</fullName>
    </recommendedName>
</protein>
<evidence type="ECO:0000256" key="5">
    <source>
        <dbReference type="HAMAP-Rule" id="MF_00081"/>
    </source>
</evidence>
<dbReference type="InterPro" id="IPR036388">
    <property type="entry name" value="WH-like_DNA-bd_sf"/>
</dbReference>
<dbReference type="PANTHER" id="PTHR34824:SF1">
    <property type="entry name" value="HEAT-INDUCIBLE TRANSCRIPTION REPRESSOR HRCA"/>
    <property type="match status" value="1"/>
</dbReference>
<dbReference type="RefSeq" id="WP_237966662.1">
    <property type="nucleotide sequence ID" value="NZ_JAKNHQ010000006.1"/>
</dbReference>
<evidence type="ECO:0000256" key="4">
    <source>
        <dbReference type="ARBA" id="ARBA00023163"/>
    </source>
</evidence>
<name>A0ABS9MJ99_9FIRM</name>
<organism evidence="8 9">
    <name type="scientific">Anaeromassilibacillus senegalensis</name>
    <dbReference type="NCBI Taxonomy" id="1673717"/>
    <lineage>
        <taxon>Bacteria</taxon>
        <taxon>Bacillati</taxon>
        <taxon>Bacillota</taxon>
        <taxon>Clostridia</taxon>
        <taxon>Eubacteriales</taxon>
        <taxon>Acutalibacteraceae</taxon>
        <taxon>Anaeromassilibacillus</taxon>
    </lineage>
</organism>
<accession>A0ABS9MJ99</accession>
<dbReference type="EMBL" id="JAKNHQ010000006">
    <property type="protein sequence ID" value="MCG4610529.1"/>
    <property type="molecule type" value="Genomic_DNA"/>
</dbReference>
<keyword evidence="4 5" id="KW-0804">Transcription</keyword>
<proteinExistence type="inferred from homology"/>
<dbReference type="Gene3D" id="3.30.450.40">
    <property type="match status" value="1"/>
</dbReference>
<evidence type="ECO:0000259" key="7">
    <source>
        <dbReference type="Pfam" id="PF03444"/>
    </source>
</evidence>
<dbReference type="SUPFAM" id="SSF55781">
    <property type="entry name" value="GAF domain-like"/>
    <property type="match status" value="1"/>
</dbReference>
<feature type="domain" description="Winged helix-turn-helix transcription repressor HrcA DNA-binding" evidence="7">
    <location>
        <begin position="2"/>
        <end position="73"/>
    </location>
</feature>
<sequence>MELSERKKKILAAVVELYVATGEPVGSKALCDNLDFAVSSATVRNEMSDLAEMGLLDQPHTSAGRVPTQMGYRVYIDSLMKKKPVTREEKRYLDSQLLSSAYDPEKLLDGVSRVLAAATRFAAVSTTPSGRGANIRAIQFVQTSRRTAMVILMTSAGTMQTRVFHCDFDLSQEILRVFFRVFNEKLAGMPVSEVTPAFIQNMAASMGEMAILMSSAFMAVLDVARDSMQAEICMEGQTNLLFYPELSLTARRMMDFLAHADELNRLLEQRSKNVKVLIGDETGRPELKDSSVVISRYTVGGKDAGALAIIGPMRMNYAKVIAHMEYLSDAVGKMLTELMDYDF</sequence>
<dbReference type="Pfam" id="PF01628">
    <property type="entry name" value="HrcA"/>
    <property type="match status" value="1"/>
</dbReference>
<dbReference type="InterPro" id="IPR023120">
    <property type="entry name" value="WHTH_transcript_rep_HrcA_IDD"/>
</dbReference>
<comment type="similarity">
    <text evidence="5">Belongs to the HrcA family.</text>
</comment>
<dbReference type="InterPro" id="IPR005104">
    <property type="entry name" value="WHTH_HrcA_DNA-bd"/>
</dbReference>
<dbReference type="NCBIfam" id="TIGR00331">
    <property type="entry name" value="hrcA"/>
    <property type="match status" value="1"/>
</dbReference>
<gene>
    <name evidence="5 8" type="primary">hrcA</name>
    <name evidence="8" type="ORF">L0P57_06225</name>
</gene>
<dbReference type="InterPro" id="IPR036390">
    <property type="entry name" value="WH_DNA-bd_sf"/>
</dbReference>
<dbReference type="Pfam" id="PF03444">
    <property type="entry name" value="WHD_HrcA"/>
    <property type="match status" value="1"/>
</dbReference>
<dbReference type="InterPro" id="IPR029016">
    <property type="entry name" value="GAF-like_dom_sf"/>
</dbReference>
<comment type="caution">
    <text evidence="8">The sequence shown here is derived from an EMBL/GenBank/DDBJ whole genome shotgun (WGS) entry which is preliminary data.</text>
</comment>
<evidence type="ECO:0000256" key="1">
    <source>
        <dbReference type="ARBA" id="ARBA00022491"/>
    </source>
</evidence>
<dbReference type="Gene3D" id="1.10.10.10">
    <property type="entry name" value="Winged helix-like DNA-binding domain superfamily/Winged helix DNA-binding domain"/>
    <property type="match status" value="1"/>
</dbReference>
<feature type="domain" description="Heat-inducible transcription repressor HrcA C-terminal" evidence="6">
    <location>
        <begin position="105"/>
        <end position="321"/>
    </location>
</feature>
<dbReference type="InterPro" id="IPR002571">
    <property type="entry name" value="HrcA"/>
</dbReference>
<keyword evidence="9" id="KW-1185">Reference proteome</keyword>
<dbReference type="SUPFAM" id="SSF46785">
    <property type="entry name" value="Winged helix' DNA-binding domain"/>
    <property type="match status" value="1"/>
</dbReference>
<dbReference type="PIRSF" id="PIRSF005485">
    <property type="entry name" value="HrcA"/>
    <property type="match status" value="1"/>
</dbReference>
<reference evidence="8 9" key="1">
    <citation type="submission" date="2022-01" db="EMBL/GenBank/DDBJ databases">
        <title>Collection of gut derived symbiotic bacterial strains cultured from healthy donors.</title>
        <authorList>
            <person name="Lin H."/>
            <person name="Kohout C."/>
            <person name="Waligurski E."/>
            <person name="Pamer E.G."/>
        </authorList>
    </citation>
    <scope>NUCLEOTIDE SEQUENCE [LARGE SCALE GENOMIC DNA]</scope>
    <source>
        <strain evidence="8 9">DFI.7.58</strain>
    </source>
</reference>
<comment type="function">
    <text evidence="5">Negative regulator of class I heat shock genes (grpE-dnaK-dnaJ and groELS operons). Prevents heat-shock induction of these operons.</text>
</comment>
<dbReference type="PANTHER" id="PTHR34824">
    <property type="entry name" value="HEAT-INDUCIBLE TRANSCRIPTION REPRESSOR HRCA"/>
    <property type="match status" value="1"/>
</dbReference>
<evidence type="ECO:0000313" key="8">
    <source>
        <dbReference type="EMBL" id="MCG4610529.1"/>
    </source>
</evidence>